<dbReference type="GO" id="GO:0031298">
    <property type="term" value="C:replication fork protection complex"/>
    <property type="evidence" value="ECO:0007669"/>
    <property type="project" value="TreeGrafter"/>
</dbReference>
<comment type="caution">
    <text evidence="10">The sequence shown here is derived from an EMBL/GenBank/DDBJ whole genome shotgun (WGS) entry which is preliminary data.</text>
</comment>
<evidence type="ECO:0000256" key="6">
    <source>
        <dbReference type="ARBA" id="ARBA00023306"/>
    </source>
</evidence>
<dbReference type="AlphaFoldDB" id="A0A086SZL0"/>
<dbReference type="HOGENOM" id="CLU_036204_1_0_1"/>
<gene>
    <name evidence="10" type="ORF">ACRE_067210</name>
</gene>
<evidence type="ECO:0000256" key="8">
    <source>
        <dbReference type="SAM" id="MobiDB-lite"/>
    </source>
</evidence>
<comment type="function">
    <text evidence="7">Plays an important role in the control of DNA replication and the maintenance of replication fork stability.</text>
</comment>
<dbReference type="PANTHER" id="PTHR13220">
    <property type="entry name" value="TIMELESS INTERACTING-RELATED"/>
    <property type="match status" value="1"/>
</dbReference>
<sequence>MPVAVGSKANASRHDDLDNYDIGDLSDDPFRSPSPEATTTSKNKKRKEPPTTQSALGIDEEVSVQKRARAPNVKLDEERLLGPAGIPKLRARAATGLRLKGRGHEFGDAQRLLSFYQLWLDDLFPKARFLDALAMVEKAGHKRRMAAARMEWINEGRPGRAGDEEERDLELRAGSTGTKSQTERPSTPAAGERGDVPDDDDLYDATPRRAPPMVPVVNDEPDPDDLEALMGEAGAGTGTRDTAPATKQKSPARDEPDDDLDALIAEAESHDAGGGKDGGAANKSQTQDLVDDFAAEEAAMQEMEGLW</sequence>
<evidence type="ECO:0000256" key="3">
    <source>
        <dbReference type="ARBA" id="ARBA00022763"/>
    </source>
</evidence>
<evidence type="ECO:0000313" key="10">
    <source>
        <dbReference type="EMBL" id="KFH42542.1"/>
    </source>
</evidence>
<evidence type="ECO:0000256" key="2">
    <source>
        <dbReference type="ARBA" id="ARBA00006075"/>
    </source>
</evidence>
<protein>
    <recommendedName>
        <fullName evidence="7">Chromosome segregation in meiosis protein</fullName>
    </recommendedName>
</protein>
<dbReference type="STRING" id="857340.A0A086SZL0"/>
<dbReference type="Proteomes" id="UP000029964">
    <property type="component" value="Unassembled WGS sequence"/>
</dbReference>
<organism evidence="10 11">
    <name type="scientific">Hapsidospora chrysogenum (strain ATCC 11550 / CBS 779.69 / DSM 880 / IAM 14645 / JCM 23072 / IMI 49137)</name>
    <name type="common">Acremonium chrysogenum</name>
    <dbReference type="NCBI Taxonomy" id="857340"/>
    <lineage>
        <taxon>Eukaryota</taxon>
        <taxon>Fungi</taxon>
        <taxon>Dikarya</taxon>
        <taxon>Ascomycota</taxon>
        <taxon>Pezizomycotina</taxon>
        <taxon>Sordariomycetes</taxon>
        <taxon>Hypocreomycetidae</taxon>
        <taxon>Hypocreales</taxon>
        <taxon>Bionectriaceae</taxon>
        <taxon>Hapsidospora</taxon>
    </lineage>
</organism>
<evidence type="ECO:0000256" key="1">
    <source>
        <dbReference type="ARBA" id="ARBA00004123"/>
    </source>
</evidence>
<dbReference type="Pfam" id="PF07962">
    <property type="entry name" value="Swi3"/>
    <property type="match status" value="1"/>
</dbReference>
<feature type="compositionally biased region" description="Acidic residues" evidence="8">
    <location>
        <begin position="18"/>
        <end position="27"/>
    </location>
</feature>
<keyword evidence="5 7" id="KW-0539">Nucleus</keyword>
<feature type="region of interest" description="Disordered" evidence="8">
    <location>
        <begin position="156"/>
        <end position="289"/>
    </location>
</feature>
<keyword evidence="3 7" id="KW-0227">DNA damage</keyword>
<comment type="subcellular location">
    <subcellularLocation>
        <location evidence="1 7">Nucleus</location>
    </subcellularLocation>
</comment>
<feature type="domain" description="Chromosome segregation in meiosis protein 3" evidence="9">
    <location>
        <begin position="74"/>
        <end position="156"/>
    </location>
</feature>
<dbReference type="GO" id="GO:0000076">
    <property type="term" value="P:DNA replication checkpoint signaling"/>
    <property type="evidence" value="ECO:0007669"/>
    <property type="project" value="UniProtKB-UniRule"/>
</dbReference>
<dbReference type="OrthoDB" id="437078at2759"/>
<accession>A0A086SZL0</accession>
<reference evidence="11" key="1">
    <citation type="journal article" date="2014" name="Genome Announc.">
        <title>Genome sequence and annotation of Acremonium chrysogenum, producer of the beta-lactam antibiotic cephalosporin C.</title>
        <authorList>
            <person name="Terfehr D."/>
            <person name="Dahlmann T.A."/>
            <person name="Specht T."/>
            <person name="Zadra I."/>
            <person name="Kuernsteiner H."/>
            <person name="Kueck U."/>
        </authorList>
    </citation>
    <scope>NUCLEOTIDE SEQUENCE [LARGE SCALE GENOMIC DNA]</scope>
    <source>
        <strain evidence="11">ATCC 11550 / CBS 779.69 / DSM 880 / IAM 14645 / JCM 23072 / IMI 49137</strain>
    </source>
</reference>
<evidence type="ECO:0000256" key="4">
    <source>
        <dbReference type="ARBA" id="ARBA00022880"/>
    </source>
</evidence>
<evidence type="ECO:0000259" key="9">
    <source>
        <dbReference type="Pfam" id="PF07962"/>
    </source>
</evidence>
<feature type="region of interest" description="Disordered" evidence="8">
    <location>
        <begin position="1"/>
        <end position="63"/>
    </location>
</feature>
<comment type="similarity">
    <text evidence="2 7">Belongs to the CSM3 family.</text>
</comment>
<evidence type="ECO:0000256" key="5">
    <source>
        <dbReference type="ARBA" id="ARBA00023242"/>
    </source>
</evidence>
<dbReference type="InterPro" id="IPR040038">
    <property type="entry name" value="TIPIN/Csm3/Swi3"/>
</dbReference>
<dbReference type="PANTHER" id="PTHR13220:SF11">
    <property type="entry name" value="TIMELESS-INTERACTING PROTEIN"/>
    <property type="match status" value="1"/>
</dbReference>
<name>A0A086SZL0_HAPC1</name>
<dbReference type="InterPro" id="IPR012923">
    <property type="entry name" value="Csm3"/>
</dbReference>
<evidence type="ECO:0000256" key="7">
    <source>
        <dbReference type="RuleBase" id="RU366049"/>
    </source>
</evidence>
<feature type="compositionally biased region" description="Polar residues" evidence="8">
    <location>
        <begin position="175"/>
        <end position="185"/>
    </location>
</feature>
<keyword evidence="6 7" id="KW-0131">Cell cycle</keyword>
<dbReference type="EMBL" id="JPKY01000091">
    <property type="protein sequence ID" value="KFH42542.1"/>
    <property type="molecule type" value="Genomic_DNA"/>
</dbReference>
<keyword evidence="11" id="KW-1185">Reference proteome</keyword>
<proteinExistence type="inferred from homology"/>
<dbReference type="GO" id="GO:0043111">
    <property type="term" value="P:replication fork arrest"/>
    <property type="evidence" value="ECO:0007669"/>
    <property type="project" value="TreeGrafter"/>
</dbReference>
<dbReference type="GO" id="GO:0006974">
    <property type="term" value="P:DNA damage response"/>
    <property type="evidence" value="ECO:0007669"/>
    <property type="project" value="UniProtKB-KW"/>
</dbReference>
<dbReference type="GO" id="GO:0031297">
    <property type="term" value="P:replication fork processing"/>
    <property type="evidence" value="ECO:0007669"/>
    <property type="project" value="UniProtKB-UniRule"/>
</dbReference>
<dbReference type="GO" id="GO:0003677">
    <property type="term" value="F:DNA binding"/>
    <property type="evidence" value="ECO:0007669"/>
    <property type="project" value="TreeGrafter"/>
</dbReference>
<evidence type="ECO:0000313" key="11">
    <source>
        <dbReference type="Proteomes" id="UP000029964"/>
    </source>
</evidence>
<keyword evidence="4" id="KW-0236">DNA replication inhibitor</keyword>